<dbReference type="Pfam" id="PF20365">
    <property type="entry name" value="DUF6660"/>
    <property type="match status" value="1"/>
</dbReference>
<reference evidence="2" key="1">
    <citation type="submission" date="2014-10" db="EMBL/GenBank/DDBJ databases">
        <title>Genome sequencing of Vitellibacter sp. D-24.</title>
        <authorList>
            <person name="Thevarajoo S."/>
            <person name="Selvaratnam C."/>
            <person name="Goh K.M."/>
            <person name="Chong C.S."/>
        </authorList>
    </citation>
    <scope>NUCLEOTIDE SEQUENCE [LARGE SCALE GENOMIC DNA]</scope>
    <source>
        <strain evidence="2">D-24</strain>
    </source>
</reference>
<reference evidence="1 2" key="2">
    <citation type="journal article" date="2016" name="Int. J. Syst. Evol. Microbiol.">
        <title>Vitellibacter aquimaris sp. nov., a marine bacterium isolated from seawater.</title>
        <authorList>
            <person name="Thevarajoo S."/>
            <person name="Selvaratnam C."/>
            <person name="Goh K.M."/>
            <person name="Hong K.W."/>
            <person name="Chan X.Y."/>
            <person name="Chan K.G."/>
            <person name="Chong C.S."/>
        </authorList>
    </citation>
    <scope>NUCLEOTIDE SEQUENCE [LARGE SCALE GENOMIC DNA]</scope>
    <source>
        <strain evidence="1 2">D-24</strain>
    </source>
</reference>
<dbReference type="PATRIC" id="fig|1548749.3.peg.32"/>
<dbReference type="InterPro" id="IPR046601">
    <property type="entry name" value="DUF6660"/>
</dbReference>
<protein>
    <submittedName>
        <fullName evidence="1">Uncharacterized protein</fullName>
    </submittedName>
</protein>
<proteinExistence type="predicted"/>
<keyword evidence="2" id="KW-1185">Reference proteome</keyword>
<dbReference type="Proteomes" id="UP000070138">
    <property type="component" value="Unassembled WGS sequence"/>
</dbReference>
<name>A0A137RL92_9FLAO</name>
<organism evidence="1 2">
    <name type="scientific">Aequorivita aquimaris</name>
    <dbReference type="NCBI Taxonomy" id="1548749"/>
    <lineage>
        <taxon>Bacteria</taxon>
        <taxon>Pseudomonadati</taxon>
        <taxon>Bacteroidota</taxon>
        <taxon>Flavobacteriia</taxon>
        <taxon>Flavobacteriales</taxon>
        <taxon>Flavobacteriaceae</taxon>
        <taxon>Aequorivita</taxon>
    </lineage>
</organism>
<dbReference type="STRING" id="1548749.LS48_00140"/>
<accession>A0A137RL92</accession>
<dbReference type="OrthoDB" id="997115at2"/>
<dbReference type="RefSeq" id="WP_062618764.1">
    <property type="nucleotide sequence ID" value="NZ_JRWG01000001.1"/>
</dbReference>
<sequence length="103" mass="11667">MKVLALILSIYIFALNLVPCEDNGIPDNEVKTEISQALDNDHQHQGADLCSPFCQCHCCHIHVTHFNVVDYSLSNTVIPTQLFYYFDGLEKDFNTTLLQPPQV</sequence>
<gene>
    <name evidence="1" type="ORF">LS48_00140</name>
</gene>
<dbReference type="AlphaFoldDB" id="A0A137RL92"/>
<evidence type="ECO:0000313" key="1">
    <source>
        <dbReference type="EMBL" id="KXO00931.1"/>
    </source>
</evidence>
<comment type="caution">
    <text evidence="1">The sequence shown here is derived from an EMBL/GenBank/DDBJ whole genome shotgun (WGS) entry which is preliminary data.</text>
</comment>
<evidence type="ECO:0000313" key="2">
    <source>
        <dbReference type="Proteomes" id="UP000070138"/>
    </source>
</evidence>
<dbReference type="EMBL" id="JRWG01000001">
    <property type="protein sequence ID" value="KXO00931.1"/>
    <property type="molecule type" value="Genomic_DNA"/>
</dbReference>